<proteinExistence type="predicted"/>
<dbReference type="GO" id="GO:0043709">
    <property type="term" value="P:cell adhesion involved in single-species biofilm formation"/>
    <property type="evidence" value="ECO:0007669"/>
    <property type="project" value="InterPro"/>
</dbReference>
<name>A0A942U5Z1_9BACI</name>
<dbReference type="Pfam" id="PF13994">
    <property type="entry name" value="PgaD"/>
    <property type="match status" value="1"/>
</dbReference>
<sequence length="122" mass="14666">MIIKLNRSKARECLDILLTIFGWLFLLLFLYYFVIHLGSDFSLRFYWLSISNANAIVNFTILYSGLITLSLLWWSTYNKRKYGSLRRRAFPQPTRNHEIASYFQLTEEEIERVQNDKFVEVR</sequence>
<dbReference type="RefSeq" id="WP_213117574.1">
    <property type="nucleotide sequence ID" value="NZ_JAGYPF010000002.1"/>
</dbReference>
<keyword evidence="3" id="KW-1185">Reference proteome</keyword>
<keyword evidence="1" id="KW-1133">Transmembrane helix</keyword>
<feature type="transmembrane region" description="Helical" evidence="1">
    <location>
        <begin position="12"/>
        <end position="35"/>
    </location>
</feature>
<keyword evidence="1" id="KW-0472">Membrane</keyword>
<accession>A0A942U5Z1</accession>
<evidence type="ECO:0000313" key="3">
    <source>
        <dbReference type="Proteomes" id="UP000679749"/>
    </source>
</evidence>
<dbReference type="NCBIfam" id="TIGR03940">
    <property type="entry name" value="PGA_PgaD"/>
    <property type="match status" value="1"/>
</dbReference>
<gene>
    <name evidence="2" type="primary">pgaD</name>
    <name evidence="2" type="ORF">KHA99_11440</name>
</gene>
<evidence type="ECO:0000256" key="1">
    <source>
        <dbReference type="SAM" id="Phobius"/>
    </source>
</evidence>
<dbReference type="EMBL" id="JAGYPF010000002">
    <property type="protein sequence ID" value="MBS4213062.1"/>
    <property type="molecule type" value="Genomic_DNA"/>
</dbReference>
<reference evidence="2" key="1">
    <citation type="submission" date="2021-05" db="EMBL/GenBank/DDBJ databases">
        <title>Novel Bacillus species.</title>
        <authorList>
            <person name="Liu G."/>
        </authorList>
    </citation>
    <scope>NUCLEOTIDE SEQUENCE</scope>
    <source>
        <strain evidence="2">FJAT-49825</strain>
    </source>
</reference>
<feature type="transmembrane region" description="Helical" evidence="1">
    <location>
        <begin position="55"/>
        <end position="77"/>
    </location>
</feature>
<comment type="caution">
    <text evidence="2">The sequence shown here is derived from an EMBL/GenBank/DDBJ whole genome shotgun (WGS) entry which is preliminary data.</text>
</comment>
<keyword evidence="1" id="KW-0812">Transmembrane</keyword>
<dbReference type="InterPro" id="IPR023829">
    <property type="entry name" value="PGA_PgaD"/>
</dbReference>
<protein>
    <submittedName>
        <fullName evidence="2">Poly-beta-1,6-N-acetyl-D-glucosamine biosynthesis protein PgaD</fullName>
    </submittedName>
</protein>
<dbReference type="AlphaFoldDB" id="A0A942U5Z1"/>
<dbReference type="Proteomes" id="UP000679749">
    <property type="component" value="Unassembled WGS sequence"/>
</dbReference>
<organism evidence="2 3">
    <name type="scientific">Neobacillus rhizophilus</name>
    <dbReference type="NCBI Taxonomy" id="2833579"/>
    <lineage>
        <taxon>Bacteria</taxon>
        <taxon>Bacillati</taxon>
        <taxon>Bacillota</taxon>
        <taxon>Bacilli</taxon>
        <taxon>Bacillales</taxon>
        <taxon>Bacillaceae</taxon>
        <taxon>Neobacillus</taxon>
    </lineage>
</organism>
<evidence type="ECO:0000313" key="2">
    <source>
        <dbReference type="EMBL" id="MBS4213062.1"/>
    </source>
</evidence>